<dbReference type="OrthoDB" id="7172369at2"/>
<accession>A0A494VWV9</accession>
<protein>
    <recommendedName>
        <fullName evidence="2">DUF6438 domain-containing protein</fullName>
    </recommendedName>
</protein>
<evidence type="ECO:0000313" key="4">
    <source>
        <dbReference type="Proteomes" id="UP000270046"/>
    </source>
</evidence>
<feature type="chain" id="PRO_5019847058" description="DUF6438 domain-containing protein" evidence="1">
    <location>
        <begin position="21"/>
        <end position="261"/>
    </location>
</feature>
<organism evidence="3 4">
    <name type="scientific">Mucilaginibacter celer</name>
    <dbReference type="NCBI Taxonomy" id="2305508"/>
    <lineage>
        <taxon>Bacteria</taxon>
        <taxon>Pseudomonadati</taxon>
        <taxon>Bacteroidota</taxon>
        <taxon>Sphingobacteriia</taxon>
        <taxon>Sphingobacteriales</taxon>
        <taxon>Sphingobacteriaceae</taxon>
        <taxon>Mucilaginibacter</taxon>
    </lineage>
</organism>
<dbReference type="Pfam" id="PF20033">
    <property type="entry name" value="DUF6438"/>
    <property type="match status" value="1"/>
</dbReference>
<sequence>MKHRLLFLFVFILFGGPVFAQHSTVESEKWISEDLGHLYFNGGKVYFNFDGFDKHKNGYKIERDTLKIIDTYSSSADDFKQQHVDVSKFIINYFDGKKLVIKAVNENAVKLAGRTPQEFKNYKASFDNSIKFSKLRFLSSTCYGECPQLAINIWADGTYRLKGGEFADPYKGDYAGKLTAAQLDSLNYLLKRSELKKMYNWKQGNQVVDAPNYYFDIDFVNSKDKLTITTDEPPLNITELVAFLIQSYKKVKLVPFKEAGN</sequence>
<name>A0A494VWV9_9SPHI</name>
<feature type="domain" description="DUF6438" evidence="2">
    <location>
        <begin position="134"/>
        <end position="240"/>
    </location>
</feature>
<proteinExistence type="predicted"/>
<dbReference type="EMBL" id="CP032869">
    <property type="protein sequence ID" value="AYL95953.1"/>
    <property type="molecule type" value="Genomic_DNA"/>
</dbReference>
<dbReference type="KEGG" id="muh:HYN43_011930"/>
<evidence type="ECO:0000256" key="1">
    <source>
        <dbReference type="SAM" id="SignalP"/>
    </source>
</evidence>
<keyword evidence="4" id="KW-1185">Reference proteome</keyword>
<reference evidence="3 4" key="1">
    <citation type="submission" date="2018-10" db="EMBL/GenBank/DDBJ databases">
        <title>Genome sequencing of Mucilaginibacter sp. HYN0043.</title>
        <authorList>
            <person name="Kim M."/>
            <person name="Yi H."/>
        </authorList>
    </citation>
    <scope>NUCLEOTIDE SEQUENCE [LARGE SCALE GENOMIC DNA]</scope>
    <source>
        <strain evidence="3 4">HYN0043</strain>
    </source>
</reference>
<evidence type="ECO:0000313" key="3">
    <source>
        <dbReference type="EMBL" id="AYL95953.1"/>
    </source>
</evidence>
<keyword evidence="1" id="KW-0732">Signal</keyword>
<feature type="signal peptide" evidence="1">
    <location>
        <begin position="1"/>
        <end position="20"/>
    </location>
</feature>
<evidence type="ECO:0000259" key="2">
    <source>
        <dbReference type="Pfam" id="PF20033"/>
    </source>
</evidence>
<gene>
    <name evidence="3" type="ORF">HYN43_011930</name>
</gene>
<dbReference type="RefSeq" id="WP_119409561.1">
    <property type="nucleotide sequence ID" value="NZ_CP032869.1"/>
</dbReference>
<dbReference type="InterPro" id="IPR045497">
    <property type="entry name" value="DUF6438"/>
</dbReference>
<dbReference type="AlphaFoldDB" id="A0A494VWV9"/>
<dbReference type="Proteomes" id="UP000270046">
    <property type="component" value="Chromosome"/>
</dbReference>